<evidence type="ECO:0000256" key="3">
    <source>
        <dbReference type="ARBA" id="ARBA00022801"/>
    </source>
</evidence>
<accession>A0A9K3KX25</accession>
<dbReference type="CDD" id="cd14498">
    <property type="entry name" value="DSP"/>
    <property type="match status" value="1"/>
</dbReference>
<dbReference type="GO" id="GO:0033550">
    <property type="term" value="F:MAP kinase tyrosine phosphatase activity"/>
    <property type="evidence" value="ECO:0007669"/>
    <property type="project" value="TreeGrafter"/>
</dbReference>
<feature type="domain" description="Tyrosine specific protein phosphatases" evidence="7">
    <location>
        <begin position="154"/>
        <end position="212"/>
    </location>
</feature>
<evidence type="ECO:0000256" key="1">
    <source>
        <dbReference type="ARBA" id="ARBA00008601"/>
    </source>
</evidence>
<dbReference type="GO" id="GO:0017017">
    <property type="term" value="F:MAP kinase tyrosine/serine/threonine phosphatase activity"/>
    <property type="evidence" value="ECO:0007669"/>
    <property type="project" value="TreeGrafter"/>
</dbReference>
<feature type="domain" description="Tyrosine-protein phosphatase" evidence="6">
    <location>
        <begin position="41"/>
        <end position="234"/>
    </location>
</feature>
<evidence type="ECO:0000256" key="5">
    <source>
        <dbReference type="SAM" id="MobiDB-lite"/>
    </source>
</evidence>
<keyword evidence="4" id="KW-0904">Protein phosphatase</keyword>
<feature type="region of interest" description="Disordered" evidence="5">
    <location>
        <begin position="147"/>
        <end position="169"/>
    </location>
</feature>
<proteinExistence type="inferred from homology"/>
<reference evidence="8" key="1">
    <citation type="journal article" date="2021" name="Sci. Rep.">
        <title>Diploid genomic architecture of Nitzschia inconspicua, an elite biomass production diatom.</title>
        <authorList>
            <person name="Oliver A."/>
            <person name="Podell S."/>
            <person name="Pinowska A."/>
            <person name="Traller J.C."/>
            <person name="Smith S.R."/>
            <person name="McClure R."/>
            <person name="Beliaev A."/>
            <person name="Bohutskyi P."/>
            <person name="Hill E.A."/>
            <person name="Rabines A."/>
            <person name="Zheng H."/>
            <person name="Allen L.Z."/>
            <person name="Kuo A."/>
            <person name="Grigoriev I.V."/>
            <person name="Allen A.E."/>
            <person name="Hazlebeck D."/>
            <person name="Allen E.E."/>
        </authorList>
    </citation>
    <scope>NUCLEOTIDE SEQUENCE</scope>
    <source>
        <strain evidence="8">Hildebrandi</strain>
    </source>
</reference>
<dbReference type="InterPro" id="IPR000387">
    <property type="entry name" value="Tyr_Pase_dom"/>
</dbReference>
<dbReference type="PANTHER" id="PTHR10159:SF519">
    <property type="entry name" value="DUAL SPECIFICITY PROTEIN PHOSPHATASE MPK3"/>
    <property type="match status" value="1"/>
</dbReference>
<evidence type="ECO:0000313" key="8">
    <source>
        <dbReference type="EMBL" id="KAG7351527.1"/>
    </source>
</evidence>
<dbReference type="InterPro" id="IPR016130">
    <property type="entry name" value="Tyr_Pase_AS"/>
</dbReference>
<dbReference type="Proteomes" id="UP000693970">
    <property type="component" value="Unassembled WGS sequence"/>
</dbReference>
<evidence type="ECO:0000259" key="6">
    <source>
        <dbReference type="PROSITE" id="PS50054"/>
    </source>
</evidence>
<dbReference type="InterPro" id="IPR000340">
    <property type="entry name" value="Dual-sp_phosphatase_cat-dom"/>
</dbReference>
<dbReference type="Pfam" id="PF00782">
    <property type="entry name" value="DSPc"/>
    <property type="match status" value="1"/>
</dbReference>
<comment type="caution">
    <text evidence="8">The sequence shown here is derived from an EMBL/GenBank/DDBJ whole genome shotgun (WGS) entry which is preliminary data.</text>
</comment>
<gene>
    <name evidence="8" type="ORF">IV203_010887</name>
</gene>
<dbReference type="PANTHER" id="PTHR10159">
    <property type="entry name" value="DUAL SPECIFICITY PROTEIN PHOSPHATASE"/>
    <property type="match status" value="1"/>
</dbReference>
<keyword evidence="9" id="KW-1185">Reference proteome</keyword>
<keyword evidence="3" id="KW-0378">Hydrolase</keyword>
<dbReference type="PROSITE" id="PS00383">
    <property type="entry name" value="TYR_PHOSPHATASE_1"/>
    <property type="match status" value="1"/>
</dbReference>
<reference evidence="8" key="2">
    <citation type="submission" date="2021-04" db="EMBL/GenBank/DDBJ databases">
        <authorList>
            <person name="Podell S."/>
        </authorList>
    </citation>
    <scope>NUCLEOTIDE SEQUENCE</scope>
    <source>
        <strain evidence="8">Hildebrandi</strain>
    </source>
</reference>
<dbReference type="GO" id="GO:0043409">
    <property type="term" value="P:negative regulation of MAPK cascade"/>
    <property type="evidence" value="ECO:0007669"/>
    <property type="project" value="TreeGrafter"/>
</dbReference>
<sequence length="237" mass="26843">MSKETIEHGKITSDENDRQDHWINEIRAVVNEPIPPDLPEPPVDVLPWLYLGPRRCLNDLSKLQHDIGITHVLSMNAMQPESVVQELYYTLLSEGIEHCYVPTLDILGYPLLPKHWDECHEFLQPVMEDYCRYVCWLNNGGGDGGDGDKSTIPSSFLNDEPQDSNNKEKDHSKVFVHCEAGINRSGTIVAAAMMHFAKIPMLDAIRQLKRQRGIIMTNATFQEQLVEFAKSSHGCFG</sequence>
<evidence type="ECO:0000313" key="9">
    <source>
        <dbReference type="Proteomes" id="UP000693970"/>
    </source>
</evidence>
<dbReference type="PROSITE" id="PS50054">
    <property type="entry name" value="TYR_PHOSPHATASE_DUAL"/>
    <property type="match status" value="1"/>
</dbReference>
<dbReference type="GO" id="GO:0005737">
    <property type="term" value="C:cytoplasm"/>
    <property type="evidence" value="ECO:0007669"/>
    <property type="project" value="TreeGrafter"/>
</dbReference>
<name>A0A9K3KX25_9STRA</name>
<dbReference type="SMART" id="SM00404">
    <property type="entry name" value="PTPc_motif"/>
    <property type="match status" value="1"/>
</dbReference>
<evidence type="ECO:0000256" key="2">
    <source>
        <dbReference type="ARBA" id="ARBA00013064"/>
    </source>
</evidence>
<dbReference type="AlphaFoldDB" id="A0A9K3KX25"/>
<dbReference type="InterPro" id="IPR003595">
    <property type="entry name" value="Tyr_Pase_cat"/>
</dbReference>
<evidence type="ECO:0000259" key="7">
    <source>
        <dbReference type="PROSITE" id="PS50056"/>
    </source>
</evidence>
<dbReference type="InterPro" id="IPR020422">
    <property type="entry name" value="TYR_PHOSPHATASE_DUAL_dom"/>
</dbReference>
<dbReference type="GO" id="GO:0008330">
    <property type="term" value="F:protein tyrosine/threonine phosphatase activity"/>
    <property type="evidence" value="ECO:0007669"/>
    <property type="project" value="TreeGrafter"/>
</dbReference>
<dbReference type="OrthoDB" id="204730at2759"/>
<dbReference type="EMBL" id="JAGRRH010000018">
    <property type="protein sequence ID" value="KAG7351527.1"/>
    <property type="molecule type" value="Genomic_DNA"/>
</dbReference>
<dbReference type="SMART" id="SM00195">
    <property type="entry name" value="DSPc"/>
    <property type="match status" value="1"/>
</dbReference>
<dbReference type="PROSITE" id="PS50056">
    <property type="entry name" value="TYR_PHOSPHATASE_2"/>
    <property type="match status" value="1"/>
</dbReference>
<evidence type="ECO:0000256" key="4">
    <source>
        <dbReference type="ARBA" id="ARBA00022912"/>
    </source>
</evidence>
<protein>
    <recommendedName>
        <fullName evidence="2">protein-tyrosine-phosphatase</fullName>
        <ecNumber evidence="2">3.1.3.48</ecNumber>
    </recommendedName>
</protein>
<comment type="similarity">
    <text evidence="1">Belongs to the protein-tyrosine phosphatase family. Non-receptor class dual specificity subfamily.</text>
</comment>
<dbReference type="EC" id="3.1.3.48" evidence="2"/>
<organism evidence="8 9">
    <name type="scientific">Nitzschia inconspicua</name>
    <dbReference type="NCBI Taxonomy" id="303405"/>
    <lineage>
        <taxon>Eukaryota</taxon>
        <taxon>Sar</taxon>
        <taxon>Stramenopiles</taxon>
        <taxon>Ochrophyta</taxon>
        <taxon>Bacillariophyta</taxon>
        <taxon>Bacillariophyceae</taxon>
        <taxon>Bacillariophycidae</taxon>
        <taxon>Bacillariales</taxon>
        <taxon>Bacillariaceae</taxon>
        <taxon>Nitzschia</taxon>
    </lineage>
</organism>